<dbReference type="PROSITE" id="PS50050">
    <property type="entry name" value="TNFR_NGFR_2"/>
    <property type="match status" value="1"/>
</dbReference>
<reference evidence="12" key="2">
    <citation type="submission" date="2020-06" db="EMBL/GenBank/DDBJ databases">
        <authorList>
            <person name="Sheffer M."/>
        </authorList>
    </citation>
    <scope>NUCLEOTIDE SEQUENCE</scope>
</reference>
<keyword evidence="9" id="KW-0472">Membrane</keyword>
<evidence type="ECO:0000256" key="4">
    <source>
        <dbReference type="ARBA" id="ARBA00022729"/>
    </source>
</evidence>
<dbReference type="Proteomes" id="UP000807504">
    <property type="component" value="Unassembled WGS sequence"/>
</dbReference>
<dbReference type="SUPFAM" id="SSF57586">
    <property type="entry name" value="TNF receptor-like"/>
    <property type="match status" value="1"/>
</dbReference>
<evidence type="ECO:0000256" key="2">
    <source>
        <dbReference type="ARBA" id="ARBA00022525"/>
    </source>
</evidence>
<keyword evidence="12" id="KW-0675">Receptor</keyword>
<dbReference type="InterPro" id="IPR001368">
    <property type="entry name" value="TNFR/NGFR_Cys_rich_reg"/>
</dbReference>
<proteinExistence type="predicted"/>
<accession>A0A8T0G1X4</accession>
<sequence length="209" mass="23332">MKKGYLELSLLFLFIYISLTHQFTMAKHPYHHRGQNRDCYKCPPGFGVEHPCSHLHDTECRACAPDHYSSHKSSWRPCYPCSRCGTGLYVAHKCTAKRDTVCDSCHTYRGPHNENFYERCVKPLFDSAGNITESVRNQSSQPKENPSVITTGLSRRVQTSVIVASGVAIGVLIAVLAAVCLVGTRCKLCNKADKHHPYMAVSTKEAVML</sequence>
<name>A0A8T0G1X4_ARGBR</name>
<dbReference type="OrthoDB" id="10048028at2759"/>
<reference evidence="12" key="1">
    <citation type="journal article" date="2020" name="bioRxiv">
        <title>Chromosome-level reference genome of the European wasp spider Argiope bruennichi: a resource for studies on range expansion and evolutionary adaptation.</title>
        <authorList>
            <person name="Sheffer M.M."/>
            <person name="Hoppe A."/>
            <person name="Krehenwinkel H."/>
            <person name="Uhl G."/>
            <person name="Kuss A.W."/>
            <person name="Jensen L."/>
            <person name="Jensen C."/>
            <person name="Gillespie R.G."/>
            <person name="Hoff K.J."/>
            <person name="Prost S."/>
        </authorList>
    </citation>
    <scope>NUCLEOTIDE SEQUENCE</scope>
</reference>
<evidence type="ECO:0000256" key="10">
    <source>
        <dbReference type="SAM" id="SignalP"/>
    </source>
</evidence>
<keyword evidence="9" id="KW-0812">Transmembrane</keyword>
<keyword evidence="5" id="KW-0677">Repeat</keyword>
<dbReference type="GO" id="GO:0006915">
    <property type="term" value="P:apoptotic process"/>
    <property type="evidence" value="ECO:0007669"/>
    <property type="project" value="UniProtKB-KW"/>
</dbReference>
<dbReference type="GO" id="GO:0005576">
    <property type="term" value="C:extracellular region"/>
    <property type="evidence" value="ECO:0007669"/>
    <property type="project" value="UniProtKB-SubCell"/>
</dbReference>
<dbReference type="EMBL" id="JABXBU010000001">
    <property type="protein sequence ID" value="KAF8797314.1"/>
    <property type="molecule type" value="Genomic_DNA"/>
</dbReference>
<dbReference type="InterPro" id="IPR052459">
    <property type="entry name" value="TNFRSF_decoy_receptor"/>
</dbReference>
<evidence type="ECO:0000313" key="12">
    <source>
        <dbReference type="EMBL" id="KAF8797314.1"/>
    </source>
</evidence>
<evidence type="ECO:0000256" key="8">
    <source>
        <dbReference type="PROSITE-ProRule" id="PRU00206"/>
    </source>
</evidence>
<evidence type="ECO:0000256" key="7">
    <source>
        <dbReference type="ARBA" id="ARBA00023180"/>
    </source>
</evidence>
<dbReference type="Pfam" id="PF00020">
    <property type="entry name" value="TNFR_c6"/>
    <property type="match status" value="2"/>
</dbReference>
<keyword evidence="7" id="KW-0325">Glycoprotein</keyword>
<dbReference type="AlphaFoldDB" id="A0A8T0G1X4"/>
<feature type="disulfide bond" evidence="8">
    <location>
        <begin position="63"/>
        <end position="78"/>
    </location>
</feature>
<feature type="transmembrane region" description="Helical" evidence="9">
    <location>
        <begin position="161"/>
        <end position="184"/>
    </location>
</feature>
<feature type="domain" description="TNFR-Cys" evidence="11">
    <location>
        <begin position="62"/>
        <end position="102"/>
    </location>
</feature>
<evidence type="ECO:0000259" key="11">
    <source>
        <dbReference type="PROSITE" id="PS50050"/>
    </source>
</evidence>
<evidence type="ECO:0000256" key="6">
    <source>
        <dbReference type="ARBA" id="ARBA00023157"/>
    </source>
</evidence>
<dbReference type="SMART" id="SM00208">
    <property type="entry name" value="TNFR"/>
    <property type="match status" value="2"/>
</dbReference>
<feature type="signal peptide" evidence="10">
    <location>
        <begin position="1"/>
        <end position="26"/>
    </location>
</feature>
<keyword evidence="2" id="KW-0964">Secreted</keyword>
<dbReference type="Gene3D" id="2.10.50.10">
    <property type="entry name" value="Tumor Necrosis Factor Receptor, subunit A, domain 2"/>
    <property type="match status" value="2"/>
</dbReference>
<keyword evidence="6 8" id="KW-1015">Disulfide bond</keyword>
<keyword evidence="4 10" id="KW-0732">Signal</keyword>
<gene>
    <name evidence="12" type="ORF">HNY73_001594</name>
</gene>
<feature type="disulfide bond" evidence="8">
    <location>
        <begin position="84"/>
        <end position="102"/>
    </location>
</feature>
<evidence type="ECO:0000256" key="3">
    <source>
        <dbReference type="ARBA" id="ARBA00022703"/>
    </source>
</evidence>
<organism evidence="12 13">
    <name type="scientific">Argiope bruennichi</name>
    <name type="common">Wasp spider</name>
    <name type="synonym">Aranea bruennichi</name>
    <dbReference type="NCBI Taxonomy" id="94029"/>
    <lineage>
        <taxon>Eukaryota</taxon>
        <taxon>Metazoa</taxon>
        <taxon>Ecdysozoa</taxon>
        <taxon>Arthropoda</taxon>
        <taxon>Chelicerata</taxon>
        <taxon>Arachnida</taxon>
        <taxon>Araneae</taxon>
        <taxon>Araneomorphae</taxon>
        <taxon>Entelegynae</taxon>
        <taxon>Araneoidea</taxon>
        <taxon>Araneidae</taxon>
        <taxon>Argiope</taxon>
    </lineage>
</organism>
<feature type="repeat" description="TNFR-Cys" evidence="8">
    <location>
        <begin position="62"/>
        <end position="102"/>
    </location>
</feature>
<comment type="subcellular location">
    <subcellularLocation>
        <location evidence="1">Secreted</location>
    </subcellularLocation>
</comment>
<dbReference type="PANTHER" id="PTHR23097:SF181">
    <property type="entry name" value="CASPASE-8-LIKE"/>
    <property type="match status" value="1"/>
</dbReference>
<feature type="disulfide bond" evidence="8">
    <location>
        <begin position="81"/>
        <end position="94"/>
    </location>
</feature>
<protein>
    <submittedName>
        <fullName evidence="12">Tumor necrosis factor receptor superfamily like protein</fullName>
    </submittedName>
</protein>
<keyword evidence="3" id="KW-0053">Apoptosis</keyword>
<dbReference type="PANTHER" id="PTHR23097">
    <property type="entry name" value="TUMOR NECROSIS FACTOR RECEPTOR SUPERFAMILY MEMBER"/>
    <property type="match status" value="1"/>
</dbReference>
<comment type="caution">
    <text evidence="12">The sequence shown here is derived from an EMBL/GenBank/DDBJ whole genome shotgun (WGS) entry which is preliminary data.</text>
</comment>
<dbReference type="OMA" id="FYERCVK"/>
<evidence type="ECO:0000256" key="1">
    <source>
        <dbReference type="ARBA" id="ARBA00004613"/>
    </source>
</evidence>
<feature type="chain" id="PRO_5035760373" evidence="10">
    <location>
        <begin position="27"/>
        <end position="209"/>
    </location>
</feature>
<evidence type="ECO:0000313" key="13">
    <source>
        <dbReference type="Proteomes" id="UP000807504"/>
    </source>
</evidence>
<evidence type="ECO:0000256" key="5">
    <source>
        <dbReference type="ARBA" id="ARBA00022737"/>
    </source>
</evidence>
<evidence type="ECO:0000256" key="9">
    <source>
        <dbReference type="SAM" id="Phobius"/>
    </source>
</evidence>
<keyword evidence="13" id="KW-1185">Reference proteome</keyword>
<keyword evidence="9" id="KW-1133">Transmembrane helix</keyword>